<dbReference type="SUPFAM" id="SSF46785">
    <property type="entry name" value="Winged helix' DNA-binding domain"/>
    <property type="match status" value="1"/>
</dbReference>
<evidence type="ECO:0000256" key="2">
    <source>
        <dbReference type="ARBA" id="ARBA00023015"/>
    </source>
</evidence>
<dbReference type="GO" id="GO:0000976">
    <property type="term" value="F:transcription cis-regulatory region binding"/>
    <property type="evidence" value="ECO:0007669"/>
    <property type="project" value="TreeGrafter"/>
</dbReference>
<dbReference type="AlphaFoldDB" id="A0AAP3GYW0"/>
<dbReference type="PRINTS" id="PR00039">
    <property type="entry name" value="HTHLYSR"/>
</dbReference>
<protein>
    <submittedName>
        <fullName evidence="6">LysR family transcriptional regulator</fullName>
    </submittedName>
</protein>
<dbReference type="RefSeq" id="WP_269255676.1">
    <property type="nucleotide sequence ID" value="NZ_JAKHKO010000013.1"/>
</dbReference>
<keyword evidence="3" id="KW-0238">DNA-binding</keyword>
<comment type="similarity">
    <text evidence="1">Belongs to the LysR transcriptional regulatory family.</text>
</comment>
<gene>
    <name evidence="6" type="ORF">L2422_08225</name>
</gene>
<evidence type="ECO:0000256" key="1">
    <source>
        <dbReference type="ARBA" id="ARBA00009437"/>
    </source>
</evidence>
<dbReference type="PROSITE" id="PS50931">
    <property type="entry name" value="HTH_LYSR"/>
    <property type="match status" value="1"/>
</dbReference>
<evidence type="ECO:0000313" key="7">
    <source>
        <dbReference type="Proteomes" id="UP001213015"/>
    </source>
</evidence>
<organism evidence="6 7">
    <name type="scientific">Lactobacillus mulieris</name>
    <dbReference type="NCBI Taxonomy" id="2508708"/>
    <lineage>
        <taxon>Bacteria</taxon>
        <taxon>Bacillati</taxon>
        <taxon>Bacillota</taxon>
        <taxon>Bacilli</taxon>
        <taxon>Lactobacillales</taxon>
        <taxon>Lactobacillaceae</taxon>
        <taxon>Lactobacillus</taxon>
    </lineage>
</organism>
<comment type="caution">
    <text evidence="6">The sequence shown here is derived from an EMBL/GenBank/DDBJ whole genome shotgun (WGS) entry which is preliminary data.</text>
</comment>
<sequence length="274" mass="31358">MYKELETYLSVVQNGSFSKAAKELYISPSAVFQQINNLENHLGVKLLIRTSHGVKVTEAGNILVRRGREILNLCKQTQSELKYFKKQITLGAGFLTQNLEFQKLIKGSQINVSISFAEVKDYNSISDTVDLLETIYTQGLAKQGFSFQKISEIPLAVAIAPNCKLKSKKRISEQDLSNYTITVIKHGLSSSTDEAVKYLKTNKHLKIIELSQYNHSFIDFCQLNNTLMLVPKCWKKSCEPYILKDLDKKFLLDYGYFYRKNKIKILDEVMMTLE</sequence>
<dbReference type="FunFam" id="1.10.10.10:FF:000001">
    <property type="entry name" value="LysR family transcriptional regulator"/>
    <property type="match status" value="1"/>
</dbReference>
<evidence type="ECO:0000259" key="5">
    <source>
        <dbReference type="PROSITE" id="PS50931"/>
    </source>
</evidence>
<feature type="domain" description="HTH lysR-type" evidence="5">
    <location>
        <begin position="1"/>
        <end position="57"/>
    </location>
</feature>
<reference evidence="6" key="1">
    <citation type="submission" date="2022-01" db="EMBL/GenBank/DDBJ databases">
        <title>VMRC isolate genome collection.</title>
        <authorList>
            <person name="France M."/>
            <person name="Rutt L."/>
            <person name="Humphrys M."/>
            <person name="Ravel J."/>
        </authorList>
    </citation>
    <scope>NUCLEOTIDE SEQUENCE</scope>
    <source>
        <strain evidence="6">C0127B5</strain>
    </source>
</reference>
<dbReference type="InterPro" id="IPR036388">
    <property type="entry name" value="WH-like_DNA-bd_sf"/>
</dbReference>
<dbReference type="PANTHER" id="PTHR30126:SF40">
    <property type="entry name" value="HTH-TYPE TRANSCRIPTIONAL REGULATOR GLTR"/>
    <property type="match status" value="1"/>
</dbReference>
<keyword evidence="4" id="KW-0804">Transcription</keyword>
<evidence type="ECO:0000313" key="6">
    <source>
        <dbReference type="EMBL" id="MCZ3845473.1"/>
    </source>
</evidence>
<dbReference type="GO" id="GO:0003700">
    <property type="term" value="F:DNA-binding transcription factor activity"/>
    <property type="evidence" value="ECO:0007669"/>
    <property type="project" value="InterPro"/>
</dbReference>
<proteinExistence type="inferred from homology"/>
<name>A0AAP3GYW0_9LACO</name>
<evidence type="ECO:0000256" key="4">
    <source>
        <dbReference type="ARBA" id="ARBA00023163"/>
    </source>
</evidence>
<dbReference type="Proteomes" id="UP001213015">
    <property type="component" value="Unassembled WGS sequence"/>
</dbReference>
<dbReference type="Gene3D" id="1.10.10.10">
    <property type="entry name" value="Winged helix-like DNA-binding domain superfamily/Winged helix DNA-binding domain"/>
    <property type="match status" value="1"/>
</dbReference>
<dbReference type="PANTHER" id="PTHR30126">
    <property type="entry name" value="HTH-TYPE TRANSCRIPTIONAL REGULATOR"/>
    <property type="match status" value="1"/>
</dbReference>
<dbReference type="InterPro" id="IPR036390">
    <property type="entry name" value="WH_DNA-bd_sf"/>
</dbReference>
<dbReference type="EMBL" id="JAKHLF010000020">
    <property type="protein sequence ID" value="MCZ3845473.1"/>
    <property type="molecule type" value="Genomic_DNA"/>
</dbReference>
<keyword evidence="2" id="KW-0805">Transcription regulation</keyword>
<evidence type="ECO:0000256" key="3">
    <source>
        <dbReference type="ARBA" id="ARBA00023125"/>
    </source>
</evidence>
<dbReference type="Pfam" id="PF00126">
    <property type="entry name" value="HTH_1"/>
    <property type="match status" value="1"/>
</dbReference>
<accession>A0AAP3GYW0</accession>
<dbReference type="InterPro" id="IPR000847">
    <property type="entry name" value="LysR_HTH_N"/>
</dbReference>